<sequence>MSIPRLGTLDPLYRVLRGRPGSLGSASTTRSFLLKGVHDYWIALQPYLCTRLQPQQLEEQQGRGRRARLKITTGSLCSVEVWNWMTDASERIFENNSDGSFFG</sequence>
<dbReference type="RefSeq" id="XP_024944474.1">
    <property type="nucleotide sequence ID" value="XM_025088706.1"/>
</dbReference>
<organism evidence="1 2">
    <name type="scientific">Cephus cinctus</name>
    <name type="common">Wheat stem sawfly</name>
    <dbReference type="NCBI Taxonomy" id="211228"/>
    <lineage>
        <taxon>Eukaryota</taxon>
        <taxon>Metazoa</taxon>
        <taxon>Ecdysozoa</taxon>
        <taxon>Arthropoda</taxon>
        <taxon>Hexapoda</taxon>
        <taxon>Insecta</taxon>
        <taxon>Pterygota</taxon>
        <taxon>Neoptera</taxon>
        <taxon>Endopterygota</taxon>
        <taxon>Hymenoptera</taxon>
        <taxon>Cephoidea</taxon>
        <taxon>Cephidae</taxon>
        <taxon>Cephus</taxon>
    </lineage>
</organism>
<proteinExistence type="predicted"/>
<dbReference type="GeneID" id="107271464"/>
<evidence type="ECO:0000313" key="2">
    <source>
        <dbReference type="RefSeq" id="XP_024944474.1"/>
    </source>
</evidence>
<reference evidence="2" key="1">
    <citation type="submission" date="2025-08" db="UniProtKB">
        <authorList>
            <consortium name="RefSeq"/>
        </authorList>
    </citation>
    <scope>IDENTIFICATION</scope>
</reference>
<gene>
    <name evidence="2" type="primary">LOC107271464</name>
</gene>
<evidence type="ECO:0000313" key="1">
    <source>
        <dbReference type="Proteomes" id="UP000694920"/>
    </source>
</evidence>
<dbReference type="AlphaFoldDB" id="A0AAJ7RPR8"/>
<accession>A0AAJ7RPR8</accession>
<keyword evidence="1" id="KW-1185">Reference proteome</keyword>
<protein>
    <submittedName>
        <fullName evidence="2">Uncharacterized protein LOC107271464</fullName>
    </submittedName>
</protein>
<feature type="non-terminal residue" evidence="2">
    <location>
        <position position="103"/>
    </location>
</feature>
<dbReference type="Proteomes" id="UP000694920">
    <property type="component" value="Unplaced"/>
</dbReference>
<name>A0AAJ7RPR8_CEPCN</name>
<dbReference type="KEGG" id="ccin:107271464"/>